<organism evidence="3 4">
    <name type="scientific">Undibacterium nitidum</name>
    <dbReference type="NCBI Taxonomy" id="2762298"/>
    <lineage>
        <taxon>Bacteria</taxon>
        <taxon>Pseudomonadati</taxon>
        <taxon>Pseudomonadota</taxon>
        <taxon>Betaproteobacteria</taxon>
        <taxon>Burkholderiales</taxon>
        <taxon>Oxalobacteraceae</taxon>
        <taxon>Undibacterium</taxon>
    </lineage>
</organism>
<dbReference type="InterPro" id="IPR018551">
    <property type="entry name" value="DUF2007"/>
</dbReference>
<name>A0A923KNT2_9BURK</name>
<proteinExistence type="predicted"/>
<evidence type="ECO:0000313" key="3">
    <source>
        <dbReference type="EMBL" id="MBC3881028.1"/>
    </source>
</evidence>
<dbReference type="RefSeq" id="WP_186914521.1">
    <property type="nucleotide sequence ID" value="NZ_JACOFZ010000001.1"/>
</dbReference>
<dbReference type="AlphaFoldDB" id="A0A923KNT2"/>
<evidence type="ECO:0000256" key="1">
    <source>
        <dbReference type="SAM" id="Phobius"/>
    </source>
</evidence>
<keyword evidence="1" id="KW-1133">Transmembrane helix</keyword>
<evidence type="ECO:0000259" key="2">
    <source>
        <dbReference type="Pfam" id="PF09413"/>
    </source>
</evidence>
<keyword evidence="4" id="KW-1185">Reference proteome</keyword>
<feature type="domain" description="DUF2007" evidence="2">
    <location>
        <begin position="5"/>
        <end position="69"/>
    </location>
</feature>
<reference evidence="3" key="1">
    <citation type="submission" date="2020-08" db="EMBL/GenBank/DDBJ databases">
        <title>Novel species isolated from subtropical streams in China.</title>
        <authorList>
            <person name="Lu H."/>
        </authorList>
    </citation>
    <scope>NUCLEOTIDE SEQUENCE</scope>
    <source>
        <strain evidence="3">LX22W</strain>
    </source>
</reference>
<sequence>MSDFKKLYDASNAIEAHMLRDLLEQHNIPVFFEGEHLQGGVGDLPATGFVRLVVEEEHYHAAANFIAEWDAKQADEVKTVSTSVQRFGGLPMFFMGFGLGLVLMYAYFFVPRYSQGGGDEGQWTYGLSGNPIHSAFDRNQDGKIDLKQTYDARGFIEKSESDDDFDGVFETITHYRSNNATITEVDSDRDGFHDFRYIFKDGVVHSTEQIYPTTGLSRKTCYFALTHMNYCELDFDLDGKMDTRVEYDELGEEKKRQKL</sequence>
<dbReference type="EMBL" id="JACOFZ010000001">
    <property type="protein sequence ID" value="MBC3881028.1"/>
    <property type="molecule type" value="Genomic_DNA"/>
</dbReference>
<protein>
    <submittedName>
        <fullName evidence="3">DUF2007 domain-containing protein</fullName>
    </submittedName>
</protein>
<gene>
    <name evidence="3" type="ORF">H8K36_06560</name>
</gene>
<dbReference type="Pfam" id="PF09413">
    <property type="entry name" value="DUF2007"/>
    <property type="match status" value="1"/>
</dbReference>
<accession>A0A923KNT2</accession>
<dbReference type="Proteomes" id="UP000627446">
    <property type="component" value="Unassembled WGS sequence"/>
</dbReference>
<evidence type="ECO:0000313" key="4">
    <source>
        <dbReference type="Proteomes" id="UP000627446"/>
    </source>
</evidence>
<feature type="transmembrane region" description="Helical" evidence="1">
    <location>
        <begin position="90"/>
        <end position="110"/>
    </location>
</feature>
<comment type="caution">
    <text evidence="3">The sequence shown here is derived from an EMBL/GenBank/DDBJ whole genome shotgun (WGS) entry which is preliminary data.</text>
</comment>
<keyword evidence="1" id="KW-0812">Transmembrane</keyword>
<keyword evidence="1" id="KW-0472">Membrane</keyword>
<dbReference type="Gene3D" id="3.30.70.790">
    <property type="entry name" value="UreE, C-terminal domain"/>
    <property type="match status" value="1"/>
</dbReference>